<comment type="caution">
    <text evidence="1">The sequence shown here is derived from an EMBL/GenBank/DDBJ whole genome shotgun (WGS) entry which is preliminary data.</text>
</comment>
<evidence type="ECO:0000313" key="1">
    <source>
        <dbReference type="EMBL" id="KAI7993363.1"/>
    </source>
</evidence>
<name>A0ACC0FY58_9ERIC</name>
<keyword evidence="2" id="KW-1185">Reference proteome</keyword>
<protein>
    <submittedName>
        <fullName evidence="1">Uncharacterized protein</fullName>
    </submittedName>
</protein>
<reference evidence="1 2" key="1">
    <citation type="journal article" date="2022" name="Plant J.">
        <title>Chromosome-level genome of Camellia lanceoleosa provides a valuable resource for understanding genome evolution and self-incompatibility.</title>
        <authorList>
            <person name="Gong W."/>
            <person name="Xiao S."/>
            <person name="Wang L."/>
            <person name="Liao Z."/>
            <person name="Chang Y."/>
            <person name="Mo W."/>
            <person name="Hu G."/>
            <person name="Li W."/>
            <person name="Zhao G."/>
            <person name="Zhu H."/>
            <person name="Hu X."/>
            <person name="Ji K."/>
            <person name="Xiang X."/>
            <person name="Song Q."/>
            <person name="Yuan D."/>
            <person name="Jin S."/>
            <person name="Zhang L."/>
        </authorList>
    </citation>
    <scope>NUCLEOTIDE SEQUENCE [LARGE SCALE GENOMIC DNA]</scope>
    <source>
        <strain evidence="1">SQ_2022a</strain>
    </source>
</reference>
<evidence type="ECO:0000313" key="2">
    <source>
        <dbReference type="Proteomes" id="UP001060215"/>
    </source>
</evidence>
<proteinExistence type="predicted"/>
<dbReference type="Proteomes" id="UP001060215">
    <property type="component" value="Chromosome 12"/>
</dbReference>
<accession>A0ACC0FY58</accession>
<organism evidence="1 2">
    <name type="scientific">Camellia lanceoleosa</name>
    <dbReference type="NCBI Taxonomy" id="1840588"/>
    <lineage>
        <taxon>Eukaryota</taxon>
        <taxon>Viridiplantae</taxon>
        <taxon>Streptophyta</taxon>
        <taxon>Embryophyta</taxon>
        <taxon>Tracheophyta</taxon>
        <taxon>Spermatophyta</taxon>
        <taxon>Magnoliopsida</taxon>
        <taxon>eudicotyledons</taxon>
        <taxon>Gunneridae</taxon>
        <taxon>Pentapetalae</taxon>
        <taxon>asterids</taxon>
        <taxon>Ericales</taxon>
        <taxon>Theaceae</taxon>
        <taxon>Camellia</taxon>
    </lineage>
</organism>
<gene>
    <name evidence="1" type="ORF">LOK49_LG11G01318</name>
</gene>
<sequence>MARSPWVARSPWMLLSMVTRDYPCTVELSMPNRPLQLLFPVKALALASNCVMVTFLGLNFWQKSNISGKNSFIYV</sequence>
<dbReference type="EMBL" id="CM045769">
    <property type="protein sequence ID" value="KAI7993363.1"/>
    <property type="molecule type" value="Genomic_DNA"/>
</dbReference>